<feature type="domain" description="PD-(D/E)XK nuclease-like" evidence="2">
    <location>
        <begin position="6"/>
        <end position="148"/>
    </location>
</feature>
<reference evidence="3" key="1">
    <citation type="journal article" date="2023" name="Mol. Phylogenet. Evol.">
        <title>Genome-scale phylogeny and comparative genomics of the fungal order Sordariales.</title>
        <authorList>
            <person name="Hensen N."/>
            <person name="Bonometti L."/>
            <person name="Westerberg I."/>
            <person name="Brannstrom I.O."/>
            <person name="Guillou S."/>
            <person name="Cros-Aarteil S."/>
            <person name="Calhoun S."/>
            <person name="Haridas S."/>
            <person name="Kuo A."/>
            <person name="Mondo S."/>
            <person name="Pangilinan J."/>
            <person name="Riley R."/>
            <person name="LaButti K."/>
            <person name="Andreopoulos B."/>
            <person name="Lipzen A."/>
            <person name="Chen C."/>
            <person name="Yan M."/>
            <person name="Daum C."/>
            <person name="Ng V."/>
            <person name="Clum A."/>
            <person name="Steindorff A."/>
            <person name="Ohm R.A."/>
            <person name="Martin F."/>
            <person name="Silar P."/>
            <person name="Natvig D.O."/>
            <person name="Lalanne C."/>
            <person name="Gautier V."/>
            <person name="Ament-Velasquez S.L."/>
            <person name="Kruys A."/>
            <person name="Hutchinson M.I."/>
            <person name="Powell A.J."/>
            <person name="Barry K."/>
            <person name="Miller A.N."/>
            <person name="Grigoriev I.V."/>
            <person name="Debuchy R."/>
            <person name="Gladieux P."/>
            <person name="Hiltunen Thoren M."/>
            <person name="Johannesson H."/>
        </authorList>
    </citation>
    <scope>NUCLEOTIDE SEQUENCE</scope>
    <source>
        <strain evidence="3">CBS 560.94</strain>
    </source>
</reference>
<evidence type="ECO:0000313" key="4">
    <source>
        <dbReference type="Proteomes" id="UP001278500"/>
    </source>
</evidence>
<accession>A0AAE0JGB6</accession>
<dbReference type="Pfam" id="PF20516">
    <property type="entry name" value="PDDEXK_12"/>
    <property type="match status" value="1"/>
</dbReference>
<evidence type="ECO:0000259" key="2">
    <source>
        <dbReference type="Pfam" id="PF20516"/>
    </source>
</evidence>
<feature type="binding site" evidence="1">
    <location>
        <position position="561"/>
    </location>
    <ligand>
        <name>Mg(2+)</name>
        <dbReference type="ChEBI" id="CHEBI:18420"/>
        <label>1</label>
    </ligand>
</feature>
<dbReference type="InterPro" id="IPR036705">
    <property type="entry name" value="Ribosyl_crysJ1_sf"/>
</dbReference>
<dbReference type="PANTHER" id="PTHR16222:SF28">
    <property type="entry name" value="ADP-RIBOSYLGLYCOHYDROLASE"/>
    <property type="match status" value="1"/>
</dbReference>
<organism evidence="3 4">
    <name type="scientific">Neurospora tetraspora</name>
    <dbReference type="NCBI Taxonomy" id="94610"/>
    <lineage>
        <taxon>Eukaryota</taxon>
        <taxon>Fungi</taxon>
        <taxon>Dikarya</taxon>
        <taxon>Ascomycota</taxon>
        <taxon>Pezizomycotina</taxon>
        <taxon>Sordariomycetes</taxon>
        <taxon>Sordariomycetidae</taxon>
        <taxon>Sordariales</taxon>
        <taxon>Sordariaceae</taxon>
        <taxon>Neurospora</taxon>
    </lineage>
</organism>
<evidence type="ECO:0000313" key="3">
    <source>
        <dbReference type="EMBL" id="KAK3347337.1"/>
    </source>
</evidence>
<dbReference type="Proteomes" id="UP001278500">
    <property type="component" value="Unassembled WGS sequence"/>
</dbReference>
<feature type="binding site" evidence="1">
    <location>
        <position position="559"/>
    </location>
    <ligand>
        <name>Mg(2+)</name>
        <dbReference type="ChEBI" id="CHEBI:18420"/>
        <label>1</label>
    </ligand>
</feature>
<dbReference type="InterPro" id="IPR046797">
    <property type="entry name" value="PDDEXK_12"/>
</dbReference>
<keyword evidence="4" id="KW-1185">Reference proteome</keyword>
<protein>
    <submittedName>
        <fullName evidence="3">ADP-ribosylglycohydrolase-domain-containing protein</fullName>
    </submittedName>
</protein>
<comment type="cofactor">
    <cofactor evidence="1">
        <name>Mg(2+)</name>
        <dbReference type="ChEBI" id="CHEBI:18420"/>
    </cofactor>
    <text evidence="1">Binds 2 magnesium ions per subunit.</text>
</comment>
<dbReference type="SUPFAM" id="SSF101478">
    <property type="entry name" value="ADP-ribosylglycohydrolase"/>
    <property type="match status" value="1"/>
</dbReference>
<keyword evidence="1" id="KW-0479">Metal-binding</keyword>
<feature type="binding site" evidence="1">
    <location>
        <position position="562"/>
    </location>
    <ligand>
        <name>Mg(2+)</name>
        <dbReference type="ChEBI" id="CHEBI:18420"/>
        <label>1</label>
    </ligand>
</feature>
<name>A0AAE0JGB6_9PEZI</name>
<dbReference type="RefSeq" id="XP_062682419.1">
    <property type="nucleotide sequence ID" value="XM_062829494.1"/>
</dbReference>
<dbReference type="Gene3D" id="1.10.4080.10">
    <property type="entry name" value="ADP-ribosylation/Crystallin J1"/>
    <property type="match status" value="1"/>
</dbReference>
<dbReference type="AlphaFoldDB" id="A0AAE0JGB6"/>
<evidence type="ECO:0000256" key="1">
    <source>
        <dbReference type="PIRSR" id="PIRSR605502-1"/>
    </source>
</evidence>
<dbReference type="PANTHER" id="PTHR16222">
    <property type="entry name" value="ADP-RIBOSYLGLYCOHYDROLASE"/>
    <property type="match status" value="1"/>
</dbReference>
<dbReference type="GeneID" id="87866648"/>
<keyword evidence="1" id="KW-0460">Magnesium</keyword>
<dbReference type="InterPro" id="IPR005502">
    <property type="entry name" value="Ribosyl_crysJ1"/>
</dbReference>
<dbReference type="EMBL" id="JAUEPP010000003">
    <property type="protein sequence ID" value="KAK3347337.1"/>
    <property type="molecule type" value="Genomic_DNA"/>
</dbReference>
<reference evidence="3" key="2">
    <citation type="submission" date="2023-06" db="EMBL/GenBank/DDBJ databases">
        <authorList>
            <consortium name="Lawrence Berkeley National Laboratory"/>
            <person name="Haridas S."/>
            <person name="Hensen N."/>
            <person name="Bonometti L."/>
            <person name="Westerberg I."/>
            <person name="Brannstrom I.O."/>
            <person name="Guillou S."/>
            <person name="Cros-Aarteil S."/>
            <person name="Calhoun S."/>
            <person name="Kuo A."/>
            <person name="Mondo S."/>
            <person name="Pangilinan J."/>
            <person name="Riley R."/>
            <person name="Labutti K."/>
            <person name="Andreopoulos B."/>
            <person name="Lipzen A."/>
            <person name="Chen C."/>
            <person name="Yanf M."/>
            <person name="Daum C."/>
            <person name="Ng V."/>
            <person name="Clum A."/>
            <person name="Steindorff A."/>
            <person name="Ohm R."/>
            <person name="Martin F."/>
            <person name="Silar P."/>
            <person name="Natvig D."/>
            <person name="Lalanne C."/>
            <person name="Gautier V."/>
            <person name="Ament-Velasquez S.L."/>
            <person name="Kruys A."/>
            <person name="Hutchinson M.I."/>
            <person name="Powell A.J."/>
            <person name="Barry K."/>
            <person name="Miller A.N."/>
            <person name="Grigoriev I.V."/>
            <person name="Debuchy R."/>
            <person name="Gladieux P."/>
            <person name="Thoren M.H."/>
            <person name="Johannesson H."/>
        </authorList>
    </citation>
    <scope>NUCLEOTIDE SEQUENCE</scope>
    <source>
        <strain evidence="3">CBS 560.94</strain>
    </source>
</reference>
<dbReference type="GO" id="GO:0046872">
    <property type="term" value="F:metal ion binding"/>
    <property type="evidence" value="ECO:0007669"/>
    <property type="project" value="UniProtKB-KW"/>
</dbReference>
<dbReference type="Pfam" id="PF03747">
    <property type="entry name" value="ADP_ribosyl_GH"/>
    <property type="match status" value="1"/>
</dbReference>
<gene>
    <name evidence="3" type="ORF">B0H65DRAFT_547174</name>
</gene>
<comment type="caution">
    <text evidence="3">The sequence shown here is derived from an EMBL/GenBank/DDBJ whole genome shotgun (WGS) entry which is preliminary data.</text>
</comment>
<dbReference type="InterPro" id="IPR050792">
    <property type="entry name" value="ADP-ribosylglycohydrolase"/>
</dbReference>
<sequence>MTATTAGIAIGKPPLAPFQKIGFCLYIDPATVEGTERKNYITETVDAVRSKIPDDHLSINHTDHFPLRRNPITVSIETNDNWDKAKLQIAVWQAAQWNFLRWMAQGDADGDSSRVGDMRDETQDLGLEFLPGIVVMGHEWYLTATTNDGKRTPSPPRANRALFVLLHHKPSLDEVLDKNILPTATTTTMDFLYRTRPSSVTESSLLRVLLADRVVGALIGSALGDAIGLYTEFLSASESEEAYPHKRFILSPSNPQDQVEPTPFKLDHHRAPHTPGDWTDDTDHCLLILLSFLHTARTPGPGVAPLTPVPISLDDRFGTTFAAKIAAQPLPTPVDLANRLSIWVQSGLRPLDTLPLGLGSLVGAVVRSPDFLRDPIRVAREYWERKTAPGGDKLAPNGSLMRTAPVGLMCVWRSEEETFTVAAELGRVTHADPRCVVACVIGSALVRWLVRGEVESEGNISHLIQRGLEWYTAMGVNMVGAVEEALDEQELWRHVGHGVKLEDLKLDEEGKIGYVYKTLGAGVVLLRMAMRERMKADGPRVKQKRFERLITGLVMEGGDADTNACFAGALLGALLGRTALPDHWKNGLNHGSWLNGKARALCRVLGLEDGSYNGMEDLDTYPDGGRGVLSREEMNRRWMELEKRTRRKMEDAKRTRGMRP</sequence>
<proteinExistence type="predicted"/>